<accession>A0A6N9YQE2</accession>
<name>A0A6N9YQE2_9ACTN</name>
<organism evidence="3 4">
    <name type="scientific">Phytoactinopolyspora alkaliphila</name>
    <dbReference type="NCBI Taxonomy" id="1783498"/>
    <lineage>
        <taxon>Bacteria</taxon>
        <taxon>Bacillati</taxon>
        <taxon>Actinomycetota</taxon>
        <taxon>Actinomycetes</taxon>
        <taxon>Jiangellales</taxon>
        <taxon>Jiangellaceae</taxon>
        <taxon>Phytoactinopolyspora</taxon>
    </lineage>
</organism>
<feature type="region of interest" description="Disordered" evidence="1">
    <location>
        <begin position="63"/>
        <end position="98"/>
    </location>
</feature>
<dbReference type="Gene3D" id="3.40.50.720">
    <property type="entry name" value="NAD(P)-binding Rossmann-like Domain"/>
    <property type="match status" value="1"/>
</dbReference>
<sequence length="326" mass="33444">MGTSPGRALILGGLGPAEIAVLRAMDGRNDLATLRSLAVAAGGAADIADRLVDLLVTSGAAVDGDQHRPDNAPLPRHAPDQSSLSLVDRSPDGGASSFAARGRRHIEVVGAGRVGASVARLLAAGGIGDVDVDDQALVTDADVSPAGHPASAIGIARTRSLHPFLGTGSGFRSVERPGPDFVVLAPDAGFEHTWLTDALLRSGTAHLLVHVTEITGVVGPLVVPGTSACLRCLDLHRTDRDPGWPTVRDHAARKPPPAPACDASIATAVAGLAAAQVLAFIDGFDVATVGGTLEVELPYGLPRRRTWRPHPECGCTWPDPGTGEVI</sequence>
<evidence type="ECO:0000313" key="3">
    <source>
        <dbReference type="EMBL" id="NED97202.1"/>
    </source>
</evidence>
<dbReference type="GO" id="GO:0008641">
    <property type="term" value="F:ubiquitin-like modifier activating enzyme activity"/>
    <property type="evidence" value="ECO:0007669"/>
    <property type="project" value="InterPro"/>
</dbReference>
<dbReference type="InterPro" id="IPR035985">
    <property type="entry name" value="Ubiquitin-activating_enz"/>
</dbReference>
<dbReference type="RefSeq" id="WP_163819989.1">
    <property type="nucleotide sequence ID" value="NZ_JAAGOB010000010.1"/>
</dbReference>
<dbReference type="InterPro" id="IPR000594">
    <property type="entry name" value="ThiF_NAD_FAD-bd"/>
</dbReference>
<gene>
    <name evidence="3" type="ORF">G1H11_18030</name>
</gene>
<dbReference type="NCBIfam" id="TIGR03882">
    <property type="entry name" value="cyclo_dehyd_2"/>
    <property type="match status" value="1"/>
</dbReference>
<dbReference type="Proteomes" id="UP000469185">
    <property type="component" value="Unassembled WGS sequence"/>
</dbReference>
<evidence type="ECO:0000259" key="2">
    <source>
        <dbReference type="Pfam" id="PF00899"/>
    </source>
</evidence>
<evidence type="ECO:0000256" key="1">
    <source>
        <dbReference type="SAM" id="MobiDB-lite"/>
    </source>
</evidence>
<evidence type="ECO:0000313" key="4">
    <source>
        <dbReference type="Proteomes" id="UP000469185"/>
    </source>
</evidence>
<reference evidence="3 4" key="1">
    <citation type="submission" date="2020-02" db="EMBL/GenBank/DDBJ databases">
        <authorList>
            <person name="Li X.-J."/>
            <person name="Feng X.-M."/>
        </authorList>
    </citation>
    <scope>NUCLEOTIDE SEQUENCE [LARGE SCALE GENOMIC DNA]</scope>
    <source>
        <strain evidence="3 4">CGMCC 4.7225</strain>
    </source>
</reference>
<protein>
    <submittedName>
        <fullName evidence="3">TOMM leader peptide-binding protein</fullName>
    </submittedName>
</protein>
<dbReference type="InterPro" id="IPR022291">
    <property type="entry name" value="Bacteriocin_synth_cyclodeHase"/>
</dbReference>
<dbReference type="Pfam" id="PF00899">
    <property type="entry name" value="ThiF"/>
    <property type="match status" value="1"/>
</dbReference>
<comment type="caution">
    <text evidence="3">The sequence shown here is derived from an EMBL/GenBank/DDBJ whole genome shotgun (WGS) entry which is preliminary data.</text>
</comment>
<keyword evidence="4" id="KW-1185">Reference proteome</keyword>
<proteinExistence type="predicted"/>
<dbReference type="SUPFAM" id="SSF69572">
    <property type="entry name" value="Activating enzymes of the ubiquitin-like proteins"/>
    <property type="match status" value="1"/>
</dbReference>
<dbReference type="EMBL" id="JAAGOB010000010">
    <property type="protein sequence ID" value="NED97202.1"/>
    <property type="molecule type" value="Genomic_DNA"/>
</dbReference>
<dbReference type="AlphaFoldDB" id="A0A6N9YQE2"/>
<feature type="domain" description="THIF-type NAD/FAD binding fold" evidence="2">
    <location>
        <begin position="178"/>
        <end position="314"/>
    </location>
</feature>